<feature type="compositionally biased region" description="Basic and acidic residues" evidence="1">
    <location>
        <begin position="1"/>
        <end position="15"/>
    </location>
</feature>
<feature type="region of interest" description="Disordered" evidence="1">
    <location>
        <begin position="158"/>
        <end position="217"/>
    </location>
</feature>
<proteinExistence type="predicted"/>
<protein>
    <submittedName>
        <fullName evidence="2">Uncharacterized protein</fullName>
    </submittedName>
</protein>
<evidence type="ECO:0000256" key="1">
    <source>
        <dbReference type="SAM" id="MobiDB-lite"/>
    </source>
</evidence>
<name>A0A371D1W1_9APHY</name>
<feature type="region of interest" description="Disordered" evidence="1">
    <location>
        <begin position="1"/>
        <end position="45"/>
    </location>
</feature>
<sequence>MPRSGTREESPPTHESRRRASTSRGWAGSSSSLLPRPKIQGRPPLTPALAEHVHVHVHVHRRPLSQLQKILAPNEPNLPRCQHGPAALTNPPRRASRERGPGRRPCICIGICAASAFRLQLCTCEVRRPGCRCVRTRSSELRTRARGTRERVAAPLRATTVDDELTRRPHTHPPSSSSLTVSLPDPANAHALFISAPNPTQPNPARRSRGRFDPSRC</sequence>
<feature type="compositionally biased region" description="Low complexity" evidence="1">
    <location>
        <begin position="173"/>
        <end position="186"/>
    </location>
</feature>
<feature type="compositionally biased region" description="Low complexity" evidence="1">
    <location>
        <begin position="22"/>
        <end position="32"/>
    </location>
</feature>
<dbReference type="Proteomes" id="UP000256964">
    <property type="component" value="Unassembled WGS sequence"/>
</dbReference>
<evidence type="ECO:0000313" key="2">
    <source>
        <dbReference type="EMBL" id="RDX46505.1"/>
    </source>
</evidence>
<organism evidence="2 3">
    <name type="scientific">Lentinus brumalis</name>
    <dbReference type="NCBI Taxonomy" id="2498619"/>
    <lineage>
        <taxon>Eukaryota</taxon>
        <taxon>Fungi</taxon>
        <taxon>Dikarya</taxon>
        <taxon>Basidiomycota</taxon>
        <taxon>Agaricomycotina</taxon>
        <taxon>Agaricomycetes</taxon>
        <taxon>Polyporales</taxon>
        <taxon>Polyporaceae</taxon>
        <taxon>Lentinus</taxon>
    </lineage>
</organism>
<reference evidence="2 3" key="1">
    <citation type="journal article" date="2018" name="Biotechnol. Biofuels">
        <title>Integrative visual omics of the white-rot fungus Polyporus brumalis exposes the biotechnological potential of its oxidative enzymes for delignifying raw plant biomass.</title>
        <authorList>
            <person name="Miyauchi S."/>
            <person name="Rancon A."/>
            <person name="Drula E."/>
            <person name="Hage H."/>
            <person name="Chaduli D."/>
            <person name="Favel A."/>
            <person name="Grisel S."/>
            <person name="Henrissat B."/>
            <person name="Herpoel-Gimbert I."/>
            <person name="Ruiz-Duenas F.J."/>
            <person name="Chevret D."/>
            <person name="Hainaut M."/>
            <person name="Lin J."/>
            <person name="Wang M."/>
            <person name="Pangilinan J."/>
            <person name="Lipzen A."/>
            <person name="Lesage-Meessen L."/>
            <person name="Navarro D."/>
            <person name="Riley R."/>
            <person name="Grigoriev I.V."/>
            <person name="Zhou S."/>
            <person name="Raouche S."/>
            <person name="Rosso M.N."/>
        </authorList>
    </citation>
    <scope>NUCLEOTIDE SEQUENCE [LARGE SCALE GENOMIC DNA]</scope>
    <source>
        <strain evidence="2 3">BRFM 1820</strain>
    </source>
</reference>
<feature type="region of interest" description="Disordered" evidence="1">
    <location>
        <begin position="74"/>
        <end position="101"/>
    </location>
</feature>
<gene>
    <name evidence="2" type="ORF">OH76DRAFT_830499</name>
</gene>
<evidence type="ECO:0000313" key="3">
    <source>
        <dbReference type="Proteomes" id="UP000256964"/>
    </source>
</evidence>
<dbReference type="EMBL" id="KZ857426">
    <property type="protein sequence ID" value="RDX46505.1"/>
    <property type="molecule type" value="Genomic_DNA"/>
</dbReference>
<keyword evidence="3" id="KW-1185">Reference proteome</keyword>
<dbReference type="AlphaFoldDB" id="A0A371D1W1"/>
<accession>A0A371D1W1</accession>